<proteinExistence type="predicted"/>
<keyword evidence="1" id="KW-0597">Phosphoprotein</keyword>
<dbReference type="RefSeq" id="WP_104828076.1">
    <property type="nucleotide sequence ID" value="NZ_PJCH01000001.1"/>
</dbReference>
<dbReference type="Proteomes" id="UP000239504">
    <property type="component" value="Unassembled WGS sequence"/>
</dbReference>
<protein>
    <recommendedName>
        <fullName evidence="2">Response regulatory domain-containing protein</fullName>
    </recommendedName>
</protein>
<dbReference type="InterPro" id="IPR052893">
    <property type="entry name" value="TCS_response_regulator"/>
</dbReference>
<dbReference type="AlphaFoldDB" id="A0A2S7KA28"/>
<dbReference type="SMART" id="SM00448">
    <property type="entry name" value="REC"/>
    <property type="match status" value="1"/>
</dbReference>
<comment type="caution">
    <text evidence="3">The sequence shown here is derived from an EMBL/GenBank/DDBJ whole genome shotgun (WGS) entry which is preliminary data.</text>
</comment>
<name>A0A2S7KA28_9PROT</name>
<dbReference type="PANTHER" id="PTHR44520:SF2">
    <property type="entry name" value="RESPONSE REGULATOR RCP1"/>
    <property type="match status" value="1"/>
</dbReference>
<dbReference type="SUPFAM" id="SSF52172">
    <property type="entry name" value="CheY-like"/>
    <property type="match status" value="1"/>
</dbReference>
<dbReference type="OrthoDB" id="9793549at2"/>
<dbReference type="InterPro" id="IPR001789">
    <property type="entry name" value="Sig_transdc_resp-reg_receiver"/>
</dbReference>
<dbReference type="EMBL" id="PJCH01000001">
    <property type="protein sequence ID" value="PQA89374.1"/>
    <property type="molecule type" value="Genomic_DNA"/>
</dbReference>
<keyword evidence="4" id="KW-1185">Reference proteome</keyword>
<evidence type="ECO:0000313" key="4">
    <source>
        <dbReference type="Proteomes" id="UP000239504"/>
    </source>
</evidence>
<dbReference type="PROSITE" id="PS50110">
    <property type="entry name" value="RESPONSE_REGULATORY"/>
    <property type="match status" value="1"/>
</dbReference>
<dbReference type="GO" id="GO:0000160">
    <property type="term" value="P:phosphorelay signal transduction system"/>
    <property type="evidence" value="ECO:0007669"/>
    <property type="project" value="InterPro"/>
</dbReference>
<evidence type="ECO:0000259" key="2">
    <source>
        <dbReference type="PROSITE" id="PS50110"/>
    </source>
</evidence>
<dbReference type="InterPro" id="IPR011006">
    <property type="entry name" value="CheY-like_superfamily"/>
</dbReference>
<feature type="modified residue" description="4-aspartylphosphate" evidence="1">
    <location>
        <position position="67"/>
    </location>
</feature>
<sequence length="148" mass="16048">MAGKTFTVLLIEDDSADREIITRVIDESGFSAKVDVVSTGDEALDYLLNTGREKGRDNVAPGLILLDLNLPGMSGFDLLQKLKAEPGVKNIPVIVLSTSDAPEDINQCYALGASSFVTKPSSLQGFVDIMRQIERYWFDIVSLPGQVA</sequence>
<dbReference type="CDD" id="cd17557">
    <property type="entry name" value="REC_Rcp-like"/>
    <property type="match status" value="1"/>
</dbReference>
<gene>
    <name evidence="3" type="ORF">CW354_00410</name>
</gene>
<dbReference type="PANTHER" id="PTHR44520">
    <property type="entry name" value="RESPONSE REGULATOR RCP1-RELATED"/>
    <property type="match status" value="1"/>
</dbReference>
<dbReference type="Gene3D" id="3.40.50.2300">
    <property type="match status" value="1"/>
</dbReference>
<reference evidence="3 4" key="1">
    <citation type="submission" date="2017-12" db="EMBL/GenBank/DDBJ databases">
        <authorList>
            <person name="Hurst M.R.H."/>
        </authorList>
    </citation>
    <scope>NUCLEOTIDE SEQUENCE [LARGE SCALE GENOMIC DNA]</scope>
    <source>
        <strain evidence="3 4">SY-3-19</strain>
    </source>
</reference>
<feature type="domain" description="Response regulatory" evidence="2">
    <location>
        <begin position="7"/>
        <end position="134"/>
    </location>
</feature>
<organism evidence="3 4">
    <name type="scientific">Hyphococcus luteus</name>
    <dbReference type="NCBI Taxonomy" id="2058213"/>
    <lineage>
        <taxon>Bacteria</taxon>
        <taxon>Pseudomonadati</taxon>
        <taxon>Pseudomonadota</taxon>
        <taxon>Alphaproteobacteria</taxon>
        <taxon>Parvularculales</taxon>
        <taxon>Parvularculaceae</taxon>
        <taxon>Hyphococcus</taxon>
    </lineage>
</organism>
<dbReference type="Pfam" id="PF00072">
    <property type="entry name" value="Response_reg"/>
    <property type="match status" value="1"/>
</dbReference>
<accession>A0A2S7KA28</accession>
<evidence type="ECO:0000256" key="1">
    <source>
        <dbReference type="PROSITE-ProRule" id="PRU00169"/>
    </source>
</evidence>
<evidence type="ECO:0000313" key="3">
    <source>
        <dbReference type="EMBL" id="PQA89374.1"/>
    </source>
</evidence>